<name>A0A7Y9I582_9ACTN</name>
<dbReference type="EMBL" id="JACCBU010000001">
    <property type="protein sequence ID" value="NYE70541.1"/>
    <property type="molecule type" value="Genomic_DNA"/>
</dbReference>
<sequence length="84" mass="8919">MSDPDILRPLHRGEAAGVAPEGTGFRGISLHFPTDSRDAVDEAMRTAEATGATLVKPAAAAEWGGHFGYFRDPDGYLLKFVTAS</sequence>
<dbReference type="PROSITE" id="PS51819">
    <property type="entry name" value="VOC"/>
    <property type="match status" value="1"/>
</dbReference>
<keyword evidence="3" id="KW-1185">Reference proteome</keyword>
<proteinExistence type="predicted"/>
<gene>
    <name evidence="2" type="ORF">BKA15_001870</name>
</gene>
<reference evidence="2 3" key="1">
    <citation type="submission" date="2020-07" db="EMBL/GenBank/DDBJ databases">
        <title>Sequencing the genomes of 1000 actinobacteria strains.</title>
        <authorList>
            <person name="Klenk H.-P."/>
        </authorList>
    </citation>
    <scope>NUCLEOTIDE SEQUENCE [LARGE SCALE GENOMIC DNA]</scope>
    <source>
        <strain evidence="2 3">DSM 22083</strain>
    </source>
</reference>
<dbReference type="PANTHER" id="PTHR36503">
    <property type="entry name" value="BLR2520 PROTEIN"/>
    <property type="match status" value="1"/>
</dbReference>
<evidence type="ECO:0000259" key="1">
    <source>
        <dbReference type="PROSITE" id="PS51819"/>
    </source>
</evidence>
<evidence type="ECO:0000313" key="3">
    <source>
        <dbReference type="Proteomes" id="UP000569914"/>
    </source>
</evidence>
<dbReference type="InterPro" id="IPR029068">
    <property type="entry name" value="Glyas_Bleomycin-R_OHBP_Dase"/>
</dbReference>
<feature type="domain" description="VOC" evidence="1">
    <location>
        <begin position="1"/>
        <end position="83"/>
    </location>
</feature>
<dbReference type="PANTHER" id="PTHR36503:SF1">
    <property type="entry name" value="BLR2520 PROTEIN"/>
    <property type="match status" value="1"/>
</dbReference>
<organism evidence="2 3">
    <name type="scientific">Microlunatus parietis</name>
    <dbReference type="NCBI Taxonomy" id="682979"/>
    <lineage>
        <taxon>Bacteria</taxon>
        <taxon>Bacillati</taxon>
        <taxon>Actinomycetota</taxon>
        <taxon>Actinomycetes</taxon>
        <taxon>Propionibacteriales</taxon>
        <taxon>Propionibacteriaceae</taxon>
        <taxon>Microlunatus</taxon>
    </lineage>
</organism>
<dbReference type="InterPro" id="IPR037523">
    <property type="entry name" value="VOC_core"/>
</dbReference>
<dbReference type="RefSeq" id="WP_179750091.1">
    <property type="nucleotide sequence ID" value="NZ_JACCBU010000001.1"/>
</dbReference>
<dbReference type="Gene3D" id="3.10.180.10">
    <property type="entry name" value="2,3-Dihydroxybiphenyl 1,2-Dioxygenase, domain 1"/>
    <property type="match status" value="1"/>
</dbReference>
<dbReference type="AlphaFoldDB" id="A0A7Y9I582"/>
<comment type="caution">
    <text evidence="2">The sequence shown here is derived from an EMBL/GenBank/DDBJ whole genome shotgun (WGS) entry which is preliminary data.</text>
</comment>
<dbReference type="Pfam" id="PF00903">
    <property type="entry name" value="Glyoxalase"/>
    <property type="match status" value="1"/>
</dbReference>
<protein>
    <submittedName>
        <fullName evidence="2">Putative glyoxalase superfamily protein PhnB</fullName>
    </submittedName>
</protein>
<evidence type="ECO:0000313" key="2">
    <source>
        <dbReference type="EMBL" id="NYE70541.1"/>
    </source>
</evidence>
<dbReference type="InterPro" id="IPR004360">
    <property type="entry name" value="Glyas_Fos-R_dOase_dom"/>
</dbReference>
<accession>A0A7Y9I582</accession>
<dbReference type="SUPFAM" id="SSF54593">
    <property type="entry name" value="Glyoxalase/Bleomycin resistance protein/Dihydroxybiphenyl dioxygenase"/>
    <property type="match status" value="1"/>
</dbReference>
<dbReference type="Proteomes" id="UP000569914">
    <property type="component" value="Unassembled WGS sequence"/>
</dbReference>